<dbReference type="Proteomes" id="UP000823775">
    <property type="component" value="Unassembled WGS sequence"/>
</dbReference>
<dbReference type="EMBL" id="JACEIK010002907">
    <property type="protein sequence ID" value="MCD9639413.1"/>
    <property type="molecule type" value="Genomic_DNA"/>
</dbReference>
<accession>A0ABS8UZH3</accession>
<organism evidence="1 2">
    <name type="scientific">Datura stramonium</name>
    <name type="common">Jimsonweed</name>
    <name type="synonym">Common thornapple</name>
    <dbReference type="NCBI Taxonomy" id="4076"/>
    <lineage>
        <taxon>Eukaryota</taxon>
        <taxon>Viridiplantae</taxon>
        <taxon>Streptophyta</taxon>
        <taxon>Embryophyta</taxon>
        <taxon>Tracheophyta</taxon>
        <taxon>Spermatophyta</taxon>
        <taxon>Magnoliopsida</taxon>
        <taxon>eudicotyledons</taxon>
        <taxon>Gunneridae</taxon>
        <taxon>Pentapetalae</taxon>
        <taxon>asterids</taxon>
        <taxon>lamiids</taxon>
        <taxon>Solanales</taxon>
        <taxon>Solanaceae</taxon>
        <taxon>Solanoideae</taxon>
        <taxon>Datureae</taxon>
        <taxon>Datura</taxon>
    </lineage>
</organism>
<protein>
    <submittedName>
        <fullName evidence="1">Uncharacterized protein</fullName>
    </submittedName>
</protein>
<comment type="caution">
    <text evidence="1">The sequence shown here is derived from an EMBL/GenBank/DDBJ whole genome shotgun (WGS) entry which is preliminary data.</text>
</comment>
<evidence type="ECO:0000313" key="1">
    <source>
        <dbReference type="EMBL" id="MCD9639413.1"/>
    </source>
</evidence>
<sequence>GHRCNTGLTVVAYYMEEGRRPVAHRLAPANRRCQRRSAKELTAISCDQPTICISAPVNSQCQRRSTQTITFLQLELTGVSRTYIDELQVNRK</sequence>
<reference evidence="1 2" key="1">
    <citation type="journal article" date="2021" name="BMC Genomics">
        <title>Datura genome reveals duplications of psychoactive alkaloid biosynthetic genes and high mutation rate following tissue culture.</title>
        <authorList>
            <person name="Rajewski A."/>
            <person name="Carter-House D."/>
            <person name="Stajich J."/>
            <person name="Litt A."/>
        </authorList>
    </citation>
    <scope>NUCLEOTIDE SEQUENCE [LARGE SCALE GENOMIC DNA]</scope>
    <source>
        <strain evidence="1">AR-01</strain>
    </source>
</reference>
<evidence type="ECO:0000313" key="2">
    <source>
        <dbReference type="Proteomes" id="UP000823775"/>
    </source>
</evidence>
<proteinExistence type="predicted"/>
<feature type="non-terminal residue" evidence="1">
    <location>
        <position position="1"/>
    </location>
</feature>
<name>A0ABS8UZH3_DATST</name>
<gene>
    <name evidence="1" type="ORF">HAX54_023927</name>
</gene>
<keyword evidence="2" id="KW-1185">Reference proteome</keyword>